<evidence type="ECO:0000313" key="3">
    <source>
        <dbReference type="EMBL" id="QZT35220.1"/>
    </source>
</evidence>
<dbReference type="GO" id="GO:0005829">
    <property type="term" value="C:cytosol"/>
    <property type="evidence" value="ECO:0007669"/>
    <property type="project" value="TreeGrafter"/>
</dbReference>
<dbReference type="GO" id="GO:0003677">
    <property type="term" value="F:DNA binding"/>
    <property type="evidence" value="ECO:0007669"/>
    <property type="project" value="UniProtKB-KW"/>
</dbReference>
<name>A0A8X8I6Z3_CALTT</name>
<evidence type="ECO:0000313" key="4">
    <source>
        <dbReference type="Proteomes" id="UP000825179"/>
    </source>
</evidence>
<dbReference type="GO" id="GO:0003700">
    <property type="term" value="F:DNA-binding transcription factor activity"/>
    <property type="evidence" value="ECO:0007669"/>
    <property type="project" value="TreeGrafter"/>
</dbReference>
<dbReference type="Gene3D" id="1.10.260.40">
    <property type="entry name" value="lambda repressor-like DNA-binding domains"/>
    <property type="match status" value="1"/>
</dbReference>
<proteinExistence type="predicted"/>
<dbReference type="PANTHER" id="PTHR46797:SF1">
    <property type="entry name" value="METHYLPHOSPHONATE SYNTHASE"/>
    <property type="match status" value="1"/>
</dbReference>
<dbReference type="InterPro" id="IPR001387">
    <property type="entry name" value="Cro/C1-type_HTH"/>
</dbReference>
<reference evidence="3 4" key="1">
    <citation type="journal article" date="2020" name="Extremophiles">
        <title>Genomic analysis of Caldalkalibacillus thermarum TA2.A1 reveals aerobic alkaliphilic metabolism and evolutionary hallmarks linking alkaliphilic bacteria and plant life.</title>
        <authorList>
            <person name="de Jong S.I."/>
            <person name="van den Broek M.A."/>
            <person name="Merkel A.Y."/>
            <person name="de la Torre Cortes P."/>
            <person name="Kalamorz F."/>
            <person name="Cook G.M."/>
            <person name="van Loosdrecht M.C.M."/>
            <person name="McMillan D.G.G."/>
        </authorList>
    </citation>
    <scope>NUCLEOTIDE SEQUENCE [LARGE SCALE GENOMIC DNA]</scope>
    <source>
        <strain evidence="3 4">TA2.A1</strain>
    </source>
</reference>
<sequence length="90" mass="10123">MMNLEEYKKEIESLQQVEIQQIELIAQLIKRRKELGLTQKELADRAGLKQSAISRMESEGVVPRVDTLTKVAEALGLKLTLVEEEAATTV</sequence>
<dbReference type="EMBL" id="CP082237">
    <property type="protein sequence ID" value="QZT35220.1"/>
    <property type="molecule type" value="Genomic_DNA"/>
</dbReference>
<accession>A0A8X8I6Z3</accession>
<dbReference type="AlphaFoldDB" id="A0A8X8I6Z3"/>
<dbReference type="OrthoDB" id="2038700at2"/>
<dbReference type="CDD" id="cd00093">
    <property type="entry name" value="HTH_XRE"/>
    <property type="match status" value="1"/>
</dbReference>
<dbReference type="Proteomes" id="UP000825179">
    <property type="component" value="Chromosome"/>
</dbReference>
<dbReference type="InterPro" id="IPR050807">
    <property type="entry name" value="TransReg_Diox_bact_type"/>
</dbReference>
<dbReference type="SMART" id="SM00530">
    <property type="entry name" value="HTH_XRE"/>
    <property type="match status" value="1"/>
</dbReference>
<gene>
    <name evidence="3" type="ORF">HUR95_00450</name>
</gene>
<feature type="domain" description="HTH cro/C1-type" evidence="2">
    <location>
        <begin position="28"/>
        <end position="82"/>
    </location>
</feature>
<dbReference type="PROSITE" id="PS50943">
    <property type="entry name" value="HTH_CROC1"/>
    <property type="match status" value="1"/>
</dbReference>
<dbReference type="SUPFAM" id="SSF47413">
    <property type="entry name" value="lambda repressor-like DNA-binding domains"/>
    <property type="match status" value="1"/>
</dbReference>
<dbReference type="InterPro" id="IPR010982">
    <property type="entry name" value="Lambda_DNA-bd_dom_sf"/>
</dbReference>
<protein>
    <submittedName>
        <fullName evidence="3">Helix-turn-helix domain-containing protein</fullName>
    </submittedName>
</protein>
<keyword evidence="4" id="KW-1185">Reference proteome</keyword>
<organism evidence="3 4">
    <name type="scientific">Caldalkalibacillus thermarum (strain TA2.A1)</name>
    <dbReference type="NCBI Taxonomy" id="986075"/>
    <lineage>
        <taxon>Bacteria</taxon>
        <taxon>Bacillati</taxon>
        <taxon>Bacillota</taxon>
        <taxon>Bacilli</taxon>
        <taxon>Bacillales</taxon>
        <taxon>Bacillaceae</taxon>
        <taxon>Caldalkalibacillus</taxon>
    </lineage>
</organism>
<keyword evidence="1" id="KW-0238">DNA-binding</keyword>
<evidence type="ECO:0000256" key="1">
    <source>
        <dbReference type="ARBA" id="ARBA00023125"/>
    </source>
</evidence>
<dbReference type="KEGG" id="cthu:HUR95_00450"/>
<evidence type="ECO:0000259" key="2">
    <source>
        <dbReference type="PROSITE" id="PS50943"/>
    </source>
</evidence>
<dbReference type="PANTHER" id="PTHR46797">
    <property type="entry name" value="HTH-TYPE TRANSCRIPTIONAL REGULATOR"/>
    <property type="match status" value="1"/>
</dbReference>
<dbReference type="Pfam" id="PF01381">
    <property type="entry name" value="HTH_3"/>
    <property type="match status" value="1"/>
</dbReference>